<dbReference type="FunFam" id="3.30.70.360:FF:000001">
    <property type="entry name" value="N-acetyldiaminopimelate deacetylase"/>
    <property type="match status" value="1"/>
</dbReference>
<feature type="binding site" evidence="2">
    <location>
        <position position="143"/>
    </location>
    <ligand>
        <name>Mn(2+)</name>
        <dbReference type="ChEBI" id="CHEBI:29035"/>
        <label>2</label>
    </ligand>
</feature>
<dbReference type="PANTHER" id="PTHR11014">
    <property type="entry name" value="PEPTIDASE M20 FAMILY MEMBER"/>
    <property type="match status" value="1"/>
</dbReference>
<sequence length="398" mass="43785">MINVNYIEFGEKISDHLRSLRAELHSNPEPSTFEEITSQIILKELKNIGITDIQTGLGNGKHGIIANIAGGLPGKKVALRADMDALAIEEETDLECTSKNKGYMHACGHDNHVAMVLGAANIIYQNKDKLKGSVRLIFQPAEELSPEGGAKSMILEGALKDVDAIFGFHVWPELPFGVMGFKEGPLMAASDHFYVNIKGKASHAAGPENGVDAIVAGCEYVGAIQHIVSRNISAIDNVVITVGTINAGTRYNIVAEDFKVEGTCRTLSPEIRDLVENRLKEILEGICKVYGCKGELDYQRGYIPLINDSEMTKYAKKVALDLFGEKYVQDVKEPVLKAEDFGFYLAEKPGSFIWLGTAEQDKDYWPLHNSHFSPNDEVLYRGSAMLAKLAFEFTESNK</sequence>
<dbReference type="Proteomes" id="UP000003422">
    <property type="component" value="Unassembled WGS sequence"/>
</dbReference>
<dbReference type="InterPro" id="IPR036264">
    <property type="entry name" value="Bact_exopeptidase_dim_dom"/>
</dbReference>
<keyword evidence="4" id="KW-0121">Carboxypeptidase</keyword>
<dbReference type="CDD" id="cd03886">
    <property type="entry name" value="M20_Acy1"/>
    <property type="match status" value="1"/>
</dbReference>
<keyword evidence="2" id="KW-0479">Metal-binding</keyword>
<dbReference type="PATRIC" id="fig|997350.3.peg.760"/>
<dbReference type="GO" id="GO:0050118">
    <property type="term" value="F:N-acetyldiaminopimelate deacetylase activity"/>
    <property type="evidence" value="ECO:0007669"/>
    <property type="project" value="UniProtKB-ARBA"/>
</dbReference>
<dbReference type="InterPro" id="IPR017439">
    <property type="entry name" value="Amidohydrolase"/>
</dbReference>
<gene>
    <name evidence="4" type="ORF">HMPREF9129_0788</name>
</gene>
<dbReference type="GO" id="GO:0019877">
    <property type="term" value="P:diaminopimelate biosynthetic process"/>
    <property type="evidence" value="ECO:0007669"/>
    <property type="project" value="UniProtKB-ARBA"/>
</dbReference>
<dbReference type="InterPro" id="IPR002933">
    <property type="entry name" value="Peptidase_M20"/>
</dbReference>
<dbReference type="HOGENOM" id="CLU_023257_0_1_9"/>
<comment type="caution">
    <text evidence="4">The sequence shown here is derived from an EMBL/GenBank/DDBJ whole genome shotgun (WGS) entry which is preliminary data.</text>
</comment>
<comment type="cofactor">
    <cofactor evidence="2">
        <name>Mn(2+)</name>
        <dbReference type="ChEBI" id="CHEBI:29035"/>
    </cofactor>
    <text evidence="2">The Mn(2+) ion enhances activity.</text>
</comment>
<dbReference type="PIRSF" id="PIRSF005962">
    <property type="entry name" value="Pept_M20D_amidohydro"/>
    <property type="match status" value="1"/>
</dbReference>
<reference evidence="4 5" key="1">
    <citation type="submission" date="2011-06" db="EMBL/GenBank/DDBJ databases">
        <authorList>
            <person name="Muzny D."/>
            <person name="Qin X."/>
            <person name="Deng J."/>
            <person name="Jiang H."/>
            <person name="Liu Y."/>
            <person name="Qu J."/>
            <person name="Song X.-Z."/>
            <person name="Zhang L."/>
            <person name="Thornton R."/>
            <person name="Coyle M."/>
            <person name="Francisco L."/>
            <person name="Jackson L."/>
            <person name="Javaid M."/>
            <person name="Korchina V."/>
            <person name="Kovar C."/>
            <person name="Mata R."/>
            <person name="Mathew T."/>
            <person name="Ngo R."/>
            <person name="Nguyen L."/>
            <person name="Nguyen N."/>
            <person name="Okwuonu G."/>
            <person name="Ongeri F."/>
            <person name="Pham C."/>
            <person name="Simmons D."/>
            <person name="Wilczek-Boney K."/>
            <person name="Hale W."/>
            <person name="Jakkamsetti A."/>
            <person name="Pham P."/>
            <person name="Ruth R."/>
            <person name="San Lucas F."/>
            <person name="Warren J."/>
            <person name="Zhang J."/>
            <person name="Zhao Z."/>
            <person name="Zhou C."/>
            <person name="Zhu D."/>
            <person name="Lee S."/>
            <person name="Bess C."/>
            <person name="Blankenburg K."/>
            <person name="Forbes L."/>
            <person name="Fu Q."/>
            <person name="Gubbala S."/>
            <person name="Hirani K."/>
            <person name="Jayaseelan J.C."/>
            <person name="Lara F."/>
            <person name="Munidasa M."/>
            <person name="Palculict T."/>
            <person name="Patil S."/>
            <person name="Pu L.-L."/>
            <person name="Saada N."/>
            <person name="Tang L."/>
            <person name="Weissenberger G."/>
            <person name="Zhu Y."/>
            <person name="Hemphill L."/>
            <person name="Shang Y."/>
            <person name="Youmans B."/>
            <person name="Ayvaz T."/>
            <person name="Ross M."/>
            <person name="Santibanez J."/>
            <person name="Aqrawi P."/>
            <person name="Gross S."/>
            <person name="Joshi V."/>
            <person name="Fowler G."/>
            <person name="Nazareth L."/>
            <person name="Reid J."/>
            <person name="Worley K."/>
            <person name="Petrosino J."/>
            <person name="Highlander S."/>
            <person name="Gibbs R."/>
        </authorList>
    </citation>
    <scope>NUCLEOTIDE SEQUENCE [LARGE SCALE GENOMIC DNA]</scope>
    <source>
        <strain evidence="4 5">ATCC 29427</strain>
    </source>
</reference>
<dbReference type="GO" id="GO:0004180">
    <property type="term" value="F:carboxypeptidase activity"/>
    <property type="evidence" value="ECO:0007669"/>
    <property type="project" value="UniProtKB-KW"/>
</dbReference>
<feature type="binding site" evidence="2">
    <location>
        <position position="109"/>
    </location>
    <ligand>
        <name>Mn(2+)</name>
        <dbReference type="ChEBI" id="CHEBI:29035"/>
        <label>2</label>
    </ligand>
</feature>
<dbReference type="SUPFAM" id="SSF55031">
    <property type="entry name" value="Bacterial exopeptidase dimerisation domain"/>
    <property type="match status" value="1"/>
</dbReference>
<protein>
    <submittedName>
        <fullName evidence="4">M20D family peptidase</fullName>
        <ecNumber evidence="4">3.4.17.-</ecNumber>
    </submittedName>
</protein>
<dbReference type="GO" id="GO:0046872">
    <property type="term" value="F:metal ion binding"/>
    <property type="evidence" value="ECO:0007669"/>
    <property type="project" value="UniProtKB-KW"/>
</dbReference>
<feature type="domain" description="Peptidase M20 dimerisation" evidence="3">
    <location>
        <begin position="193"/>
        <end position="287"/>
    </location>
</feature>
<dbReference type="eggNOG" id="COG1473">
    <property type="taxonomic scope" value="Bacteria"/>
</dbReference>
<organism evidence="4 5">
    <name type="scientific">Peptoniphilus indolicus ATCC 29427</name>
    <dbReference type="NCBI Taxonomy" id="997350"/>
    <lineage>
        <taxon>Bacteria</taxon>
        <taxon>Bacillati</taxon>
        <taxon>Bacillota</taxon>
        <taxon>Tissierellia</taxon>
        <taxon>Tissierellales</taxon>
        <taxon>Peptoniphilaceae</taxon>
        <taxon>Peptoniphilus</taxon>
    </lineage>
</organism>
<dbReference type="STRING" id="997350.HMPREF9129_0788"/>
<evidence type="ECO:0000259" key="3">
    <source>
        <dbReference type="Pfam" id="PF07687"/>
    </source>
</evidence>
<dbReference type="SUPFAM" id="SSF53187">
    <property type="entry name" value="Zn-dependent exopeptidases"/>
    <property type="match status" value="1"/>
</dbReference>
<evidence type="ECO:0000313" key="4">
    <source>
        <dbReference type="EMBL" id="EGY80089.1"/>
    </source>
</evidence>
<feature type="binding site" evidence="2">
    <location>
        <position position="107"/>
    </location>
    <ligand>
        <name>Mn(2+)</name>
        <dbReference type="ChEBI" id="CHEBI:29035"/>
        <label>2</label>
    </ligand>
</feature>
<feature type="binding site" evidence="2">
    <location>
        <position position="368"/>
    </location>
    <ligand>
        <name>Mn(2+)</name>
        <dbReference type="ChEBI" id="CHEBI:29035"/>
        <label>2</label>
    </ligand>
</feature>
<keyword evidence="2" id="KW-0464">Manganese</keyword>
<evidence type="ECO:0000256" key="1">
    <source>
        <dbReference type="ARBA" id="ARBA00022801"/>
    </source>
</evidence>
<name>G4D308_9FIRM</name>
<dbReference type="Pfam" id="PF07687">
    <property type="entry name" value="M20_dimer"/>
    <property type="match status" value="1"/>
</dbReference>
<dbReference type="EC" id="3.4.17.-" evidence="4"/>
<dbReference type="EMBL" id="AGBB01000068">
    <property type="protein sequence ID" value="EGY80089.1"/>
    <property type="molecule type" value="Genomic_DNA"/>
</dbReference>
<keyword evidence="1 4" id="KW-0378">Hydrolase</keyword>
<dbReference type="Gene3D" id="3.40.630.10">
    <property type="entry name" value="Zn peptidases"/>
    <property type="match status" value="1"/>
</dbReference>
<dbReference type="InterPro" id="IPR011650">
    <property type="entry name" value="Peptidase_M20_dimer"/>
</dbReference>
<accession>G4D308</accession>
<evidence type="ECO:0000313" key="5">
    <source>
        <dbReference type="Proteomes" id="UP000003422"/>
    </source>
</evidence>
<evidence type="ECO:0000256" key="2">
    <source>
        <dbReference type="PIRSR" id="PIRSR005962-1"/>
    </source>
</evidence>
<dbReference type="PANTHER" id="PTHR11014:SF63">
    <property type="entry name" value="METALLOPEPTIDASE, PUTATIVE (AFU_ORTHOLOGUE AFUA_6G09600)-RELATED"/>
    <property type="match status" value="1"/>
</dbReference>
<proteinExistence type="predicted"/>
<keyword evidence="5" id="KW-1185">Reference proteome</keyword>
<dbReference type="Pfam" id="PF01546">
    <property type="entry name" value="Peptidase_M20"/>
    <property type="match status" value="1"/>
</dbReference>
<dbReference type="NCBIfam" id="TIGR01891">
    <property type="entry name" value="amidohydrolases"/>
    <property type="match status" value="1"/>
</dbReference>
<dbReference type="AlphaFoldDB" id="G4D308"/>
<feature type="binding site" evidence="2">
    <location>
        <position position="169"/>
    </location>
    <ligand>
        <name>Mn(2+)</name>
        <dbReference type="ChEBI" id="CHEBI:29035"/>
        <label>2</label>
    </ligand>
</feature>
<dbReference type="Gene3D" id="3.30.70.360">
    <property type="match status" value="1"/>
</dbReference>
<keyword evidence="4" id="KW-0645">Protease</keyword>